<organism evidence="2 3">
    <name type="scientific">Apiospora rasikravindrae</name>
    <dbReference type="NCBI Taxonomy" id="990691"/>
    <lineage>
        <taxon>Eukaryota</taxon>
        <taxon>Fungi</taxon>
        <taxon>Dikarya</taxon>
        <taxon>Ascomycota</taxon>
        <taxon>Pezizomycotina</taxon>
        <taxon>Sordariomycetes</taxon>
        <taxon>Xylariomycetidae</taxon>
        <taxon>Amphisphaeriales</taxon>
        <taxon>Apiosporaceae</taxon>
        <taxon>Apiospora</taxon>
    </lineage>
</organism>
<comment type="caution">
    <text evidence="2">The sequence shown here is derived from an EMBL/GenBank/DDBJ whole genome shotgun (WGS) entry which is preliminary data.</text>
</comment>
<feature type="compositionally biased region" description="Polar residues" evidence="1">
    <location>
        <begin position="87"/>
        <end position="108"/>
    </location>
</feature>
<keyword evidence="3" id="KW-1185">Reference proteome</keyword>
<dbReference type="EMBL" id="JAQQWK010000014">
    <property type="protein sequence ID" value="KAK8016665.1"/>
    <property type="molecule type" value="Genomic_DNA"/>
</dbReference>
<reference evidence="2 3" key="1">
    <citation type="submission" date="2023-01" db="EMBL/GenBank/DDBJ databases">
        <title>Analysis of 21 Apiospora genomes using comparative genomics revels a genus with tremendous synthesis potential of carbohydrate active enzymes and secondary metabolites.</title>
        <authorList>
            <person name="Sorensen T."/>
        </authorList>
    </citation>
    <scope>NUCLEOTIDE SEQUENCE [LARGE SCALE GENOMIC DNA]</scope>
    <source>
        <strain evidence="2 3">CBS 33761</strain>
    </source>
</reference>
<feature type="compositionally biased region" description="Polar residues" evidence="1">
    <location>
        <begin position="45"/>
        <end position="58"/>
    </location>
</feature>
<feature type="region of interest" description="Disordered" evidence="1">
    <location>
        <begin position="38"/>
        <end position="109"/>
    </location>
</feature>
<name>A0ABR1RNX3_9PEZI</name>
<accession>A0ABR1RNX3</accession>
<evidence type="ECO:0000313" key="2">
    <source>
        <dbReference type="EMBL" id="KAK8016665.1"/>
    </source>
</evidence>
<evidence type="ECO:0000313" key="3">
    <source>
        <dbReference type="Proteomes" id="UP001444661"/>
    </source>
</evidence>
<evidence type="ECO:0000256" key="1">
    <source>
        <dbReference type="SAM" id="MobiDB-lite"/>
    </source>
</evidence>
<dbReference type="Proteomes" id="UP001444661">
    <property type="component" value="Unassembled WGS sequence"/>
</dbReference>
<protein>
    <submittedName>
        <fullName evidence="2">Uncharacterized protein</fullName>
    </submittedName>
</protein>
<gene>
    <name evidence="2" type="ORF">PG993_014854</name>
</gene>
<proteinExistence type="predicted"/>
<sequence>MVHYVAPVSYLLELERAKAELQAVIDDCKHEDACLERSVTRHHTPSGSSRPTTPFSASHSDEDLQPSASTSNRGQAAEYEEPPPIDSQETPFWSPSYSHHQKGDQTWAQEWDQTRDDSVELAGITQYDEIGAPAPVLEATEWKAPELEKRTRLHDNGWNAKSHIYVRIPSVVGWSLLTEAYDLAQGAVHDFSKSHLRRLWKAKFRGGRHEVRLESDEIESILGYWDIPDTLEIYYAYFAHALRKARLLRNAVSHFRGQWWDGDEYDEHLKFSHALAVAVGDAARAERVRELRDELRDVAKQTLEEIEALGVSSIVPIERDREAYHESFFLKFYTLDHEDICAIINGFRFSPAVELALRAWRWQEEICDTADSSAVDDDKSI</sequence>